<dbReference type="EMBL" id="JAFFJS010000001">
    <property type="protein sequence ID" value="MBM9432362.1"/>
    <property type="molecule type" value="Genomic_DNA"/>
</dbReference>
<keyword evidence="3" id="KW-1185">Reference proteome</keyword>
<dbReference type="RefSeq" id="WP_187995936.1">
    <property type="nucleotide sequence ID" value="NZ_JACEXG010000001.1"/>
</dbReference>
<evidence type="ECO:0008006" key="4">
    <source>
        <dbReference type="Google" id="ProtNLM"/>
    </source>
</evidence>
<comment type="caution">
    <text evidence="2">The sequence shown here is derived from an EMBL/GenBank/DDBJ whole genome shotgun (WGS) entry which is preliminary data.</text>
</comment>
<dbReference type="Proteomes" id="UP000705983">
    <property type="component" value="Unassembled WGS sequence"/>
</dbReference>
<accession>A0ABS2TF23</accession>
<reference evidence="3" key="1">
    <citation type="submission" date="2021-02" db="EMBL/GenBank/DDBJ databases">
        <title>Leucobacter sp. CX169.</title>
        <authorList>
            <person name="Cheng Y."/>
        </authorList>
    </citation>
    <scope>NUCLEOTIDE SEQUENCE [LARGE SCALE GENOMIC DNA]</scope>
    <source>
        <strain evidence="3">JY899</strain>
    </source>
</reference>
<protein>
    <recommendedName>
        <fullName evidence="4">DUF551 domain-containing protein</fullName>
    </recommendedName>
</protein>
<organism evidence="2 3">
    <name type="scientific">Flaviflexus equikiangi</name>
    <dbReference type="NCBI Taxonomy" id="2758573"/>
    <lineage>
        <taxon>Bacteria</taxon>
        <taxon>Bacillati</taxon>
        <taxon>Actinomycetota</taxon>
        <taxon>Actinomycetes</taxon>
        <taxon>Actinomycetales</taxon>
        <taxon>Actinomycetaceae</taxon>
        <taxon>Flaviflexus</taxon>
    </lineage>
</organism>
<evidence type="ECO:0000313" key="2">
    <source>
        <dbReference type="EMBL" id="MBM9432362.1"/>
    </source>
</evidence>
<evidence type="ECO:0000313" key="3">
    <source>
        <dbReference type="Proteomes" id="UP000705983"/>
    </source>
</evidence>
<name>A0ABS2TF23_9ACTO</name>
<evidence type="ECO:0000256" key="1">
    <source>
        <dbReference type="SAM" id="MobiDB-lite"/>
    </source>
</evidence>
<gene>
    <name evidence="2" type="ORF">JVW63_01370</name>
</gene>
<sequence>MSQKLQETECTKCGKPLTTTRGLITQQWDLTPISRSEAFWVALLHGPVLSITHAAKTWRAGLDRNQIDIPTHRDTATHWLPIHQCWSPPLPGAGTPINLTPPGQAVEPDLFNQPADELPPY</sequence>
<proteinExistence type="predicted"/>
<feature type="region of interest" description="Disordered" evidence="1">
    <location>
        <begin position="91"/>
        <end position="121"/>
    </location>
</feature>